<dbReference type="AlphaFoldDB" id="A0A285MV13"/>
<dbReference type="Pfam" id="PF13302">
    <property type="entry name" value="Acetyltransf_3"/>
    <property type="match status" value="1"/>
</dbReference>
<dbReference type="RefSeq" id="WP_097045848.1">
    <property type="nucleotide sequence ID" value="NZ_OBEH01000003.1"/>
</dbReference>
<dbReference type="Proteomes" id="UP000219048">
    <property type="component" value="Unassembled WGS sequence"/>
</dbReference>
<organism evidence="2 3">
    <name type="scientific">Flagellimonas pacifica</name>
    <dbReference type="NCBI Taxonomy" id="1247520"/>
    <lineage>
        <taxon>Bacteria</taxon>
        <taxon>Pseudomonadati</taxon>
        <taxon>Bacteroidota</taxon>
        <taxon>Flavobacteriia</taxon>
        <taxon>Flavobacteriales</taxon>
        <taxon>Flavobacteriaceae</taxon>
        <taxon>Flagellimonas</taxon>
    </lineage>
</organism>
<dbReference type="GO" id="GO:0016747">
    <property type="term" value="F:acyltransferase activity, transferring groups other than amino-acyl groups"/>
    <property type="evidence" value="ECO:0007669"/>
    <property type="project" value="InterPro"/>
</dbReference>
<keyword evidence="2" id="KW-0808">Transferase</keyword>
<dbReference type="PANTHER" id="PTHR43792">
    <property type="entry name" value="GNAT FAMILY, PUTATIVE (AFU_ORTHOLOGUE AFUA_3G00765)-RELATED-RELATED"/>
    <property type="match status" value="1"/>
</dbReference>
<gene>
    <name evidence="2" type="ORF">SAMN06265377_2199</name>
</gene>
<dbReference type="SUPFAM" id="SSF55729">
    <property type="entry name" value="Acyl-CoA N-acyltransferases (Nat)"/>
    <property type="match status" value="1"/>
</dbReference>
<dbReference type="EMBL" id="OBEH01000003">
    <property type="protein sequence ID" value="SNZ00377.1"/>
    <property type="molecule type" value="Genomic_DNA"/>
</dbReference>
<dbReference type="InterPro" id="IPR051531">
    <property type="entry name" value="N-acetyltransferase"/>
</dbReference>
<accession>A0A285MV13</accession>
<protein>
    <submittedName>
        <fullName evidence="2">Protein N-acetyltransferase, RimJ/RimL family</fullName>
    </submittedName>
</protein>
<reference evidence="3" key="1">
    <citation type="submission" date="2017-09" db="EMBL/GenBank/DDBJ databases">
        <authorList>
            <person name="Varghese N."/>
            <person name="Submissions S."/>
        </authorList>
    </citation>
    <scope>NUCLEOTIDE SEQUENCE [LARGE SCALE GENOMIC DNA]</scope>
    <source>
        <strain evidence="3">DSM 25885</strain>
    </source>
</reference>
<dbReference type="OrthoDB" id="9798081at2"/>
<dbReference type="Gene3D" id="3.40.630.30">
    <property type="match status" value="1"/>
</dbReference>
<dbReference type="InterPro" id="IPR016181">
    <property type="entry name" value="Acyl_CoA_acyltransferase"/>
</dbReference>
<evidence type="ECO:0000313" key="3">
    <source>
        <dbReference type="Proteomes" id="UP000219048"/>
    </source>
</evidence>
<dbReference type="PANTHER" id="PTHR43792:SF1">
    <property type="entry name" value="N-ACETYLTRANSFERASE DOMAIN-CONTAINING PROTEIN"/>
    <property type="match status" value="1"/>
</dbReference>
<name>A0A285MV13_9FLAO</name>
<evidence type="ECO:0000259" key="1">
    <source>
        <dbReference type="Pfam" id="PF13302"/>
    </source>
</evidence>
<dbReference type="InterPro" id="IPR000182">
    <property type="entry name" value="GNAT_dom"/>
</dbReference>
<keyword evidence="3" id="KW-1185">Reference proteome</keyword>
<evidence type="ECO:0000313" key="2">
    <source>
        <dbReference type="EMBL" id="SNZ00377.1"/>
    </source>
</evidence>
<feature type="domain" description="N-acetyltransferase" evidence="1">
    <location>
        <begin position="9"/>
        <end position="148"/>
    </location>
</feature>
<sequence>MKKIVETERLVLAEAEVKDYPFFRKLLNSPNWIQFIGDRGVKTNQQAKDYIKSNLIASYKNNGYGLYKMCLKSSLEPIGICGLVKRDYLDDPDIGFAILPEQEGKGYTHEASLSILAYGKEKLKLPRILAITTDENIGSQKLIRKIGLLENGTIKPKTDKEEYLLFST</sequence>
<proteinExistence type="predicted"/>